<gene>
    <name evidence="2" type="ORF">K9D25_19170</name>
</gene>
<dbReference type="AlphaFoldDB" id="A0A9E7D579"/>
<evidence type="ECO:0000313" key="3">
    <source>
        <dbReference type="Proteomes" id="UP000831684"/>
    </source>
</evidence>
<sequence length="179" mass="18765">MHHFTRRAAALLLAPCLLAGASAAHAQTAPAEAKAPVRTETTAFDNWVVTCRASIEKGAKKTCVASLKVTESKSKKTVLLWQIGQDKAGAPTYLVRTPLGVRLKDGVQIIIAKGKPRKVDYASCGRGGCEAIGPFEDAFGKELLTAKEVVASFVLANGQTVNVNLPMAGIAQALPALKG</sequence>
<dbReference type="RefSeq" id="WP_244377413.1">
    <property type="nucleotide sequence ID" value="NZ_CP083239.1"/>
</dbReference>
<evidence type="ECO:0000313" key="2">
    <source>
        <dbReference type="EMBL" id="UOK70805.1"/>
    </source>
</evidence>
<dbReference type="Gene3D" id="2.60.40.1880">
    <property type="entry name" value="Invasion associated locus B (IalB) protein"/>
    <property type="match status" value="1"/>
</dbReference>
<protein>
    <submittedName>
        <fullName evidence="2">Invasion associated locus B family protein</fullName>
    </submittedName>
</protein>
<dbReference type="Proteomes" id="UP000831684">
    <property type="component" value="Chromosome"/>
</dbReference>
<dbReference type="EMBL" id="CP083239">
    <property type="protein sequence ID" value="UOK70805.1"/>
    <property type="molecule type" value="Genomic_DNA"/>
</dbReference>
<dbReference type="Pfam" id="PF06776">
    <property type="entry name" value="IalB"/>
    <property type="match status" value="1"/>
</dbReference>
<organism evidence="2 3">
    <name type="scientific">Ancylobacter polymorphus</name>
    <dbReference type="NCBI Taxonomy" id="223390"/>
    <lineage>
        <taxon>Bacteria</taxon>
        <taxon>Pseudomonadati</taxon>
        <taxon>Pseudomonadota</taxon>
        <taxon>Alphaproteobacteria</taxon>
        <taxon>Hyphomicrobiales</taxon>
        <taxon>Xanthobacteraceae</taxon>
        <taxon>Ancylobacter</taxon>
    </lineage>
</organism>
<accession>A0A9E7D579</accession>
<dbReference type="InterPro" id="IPR010642">
    <property type="entry name" value="Invasion_prot_B"/>
</dbReference>
<feature type="signal peptide" evidence="1">
    <location>
        <begin position="1"/>
        <end position="26"/>
    </location>
</feature>
<reference evidence="2" key="1">
    <citation type="submission" date="2021-09" db="EMBL/GenBank/DDBJ databases">
        <title>Network and meta-omics reveal the key degrader and cooperation patterns in an efficient 1,4-dioxane-degrading microbial community.</title>
        <authorList>
            <person name="Dai C."/>
        </authorList>
    </citation>
    <scope>NUCLEOTIDE SEQUENCE</scope>
    <source>
        <strain evidence="2">ZM13</strain>
    </source>
</reference>
<proteinExistence type="predicted"/>
<name>A0A9E7D579_9HYPH</name>
<evidence type="ECO:0000256" key="1">
    <source>
        <dbReference type="SAM" id="SignalP"/>
    </source>
</evidence>
<dbReference type="InterPro" id="IPR038696">
    <property type="entry name" value="IalB_sf"/>
</dbReference>
<dbReference type="KEGG" id="apol:K9D25_19170"/>
<keyword evidence="1" id="KW-0732">Signal</keyword>
<feature type="chain" id="PRO_5038696091" evidence="1">
    <location>
        <begin position="27"/>
        <end position="179"/>
    </location>
</feature>